<organism evidence="1 2">
    <name type="scientific">Campylobacter upsaliensis</name>
    <dbReference type="NCBI Taxonomy" id="28080"/>
    <lineage>
        <taxon>Bacteria</taxon>
        <taxon>Pseudomonadati</taxon>
        <taxon>Campylobacterota</taxon>
        <taxon>Epsilonproteobacteria</taxon>
        <taxon>Campylobacterales</taxon>
        <taxon>Campylobacteraceae</taxon>
        <taxon>Campylobacter</taxon>
    </lineage>
</organism>
<dbReference type="InterPro" id="IPR029058">
    <property type="entry name" value="AB_hydrolase_fold"/>
</dbReference>
<dbReference type="Pfam" id="PF11144">
    <property type="entry name" value="DUF2920"/>
    <property type="match status" value="1"/>
</dbReference>
<protein>
    <submittedName>
        <fullName evidence="1">Carbonic anyhydrase</fullName>
    </submittedName>
</protein>
<dbReference type="InterPro" id="IPR022605">
    <property type="entry name" value="DUF2920"/>
</dbReference>
<accession>A0A448KNR2</accession>
<name>A0A448KNR2_CAMUP</name>
<proteinExistence type="predicted"/>
<gene>
    <name evidence="1" type="ORF">NCTC11541_01051</name>
</gene>
<dbReference type="AlphaFoldDB" id="A0A448KNR2"/>
<dbReference type="RefSeq" id="WP_126361521.1">
    <property type="nucleotide sequence ID" value="NZ_JAIWZH010000001.1"/>
</dbReference>
<reference evidence="1 2" key="1">
    <citation type="submission" date="2018-12" db="EMBL/GenBank/DDBJ databases">
        <authorList>
            <consortium name="Pathogen Informatics"/>
        </authorList>
    </citation>
    <scope>NUCLEOTIDE SEQUENCE [LARGE SCALE GENOMIC DNA]</scope>
    <source>
        <strain evidence="1 2">NCTC11541</strain>
    </source>
</reference>
<dbReference type="SUPFAM" id="SSF53474">
    <property type="entry name" value="alpha/beta-Hydrolases"/>
    <property type="match status" value="1"/>
</dbReference>
<sequence length="396" mass="45544">MIDKSFFIDSCDDVELGIKRNSKLEYRISYDESKPIRAIFVIVGGFGSSVDTRMLDFTRRQFASRFGILAMNVFYHGFCCRVSNEEAYSAEYSIEKEDVENIKKTLAKLNLPYHSNLPHNAYYFLLEDMMKKQKEAGIYAQNALLKGLSYTILPPNEEYQNYLLMPALDHINALKHLFKTLGGGGGNLPIIYAGGCYGSQIAYLIAKIAPHYTQGVIDVACAVLPREQMFMRTAEGEFYFYTEHLEISCHTKSFWTKNNFTKAAFDIRNLLNYKHLEIQKAYDKNCIFVSYHSNKDEFKTAKDKEKLYQTYANLGFDATLHLIKNESEIDGKLIRNLSHAGISNERVLKKELPLILDKLEGKSFQREPRILSYPSDEAVYHFEDIGDKYELKIIPS</sequence>
<evidence type="ECO:0000313" key="1">
    <source>
        <dbReference type="EMBL" id="VEG85013.1"/>
    </source>
</evidence>
<dbReference type="EMBL" id="LR134372">
    <property type="protein sequence ID" value="VEG85013.1"/>
    <property type="molecule type" value="Genomic_DNA"/>
</dbReference>
<dbReference type="Proteomes" id="UP000278157">
    <property type="component" value="Chromosome"/>
</dbReference>
<dbReference type="OrthoDB" id="5361401at2"/>
<dbReference type="Gene3D" id="3.40.50.1820">
    <property type="entry name" value="alpha/beta hydrolase"/>
    <property type="match status" value="1"/>
</dbReference>
<evidence type="ECO:0000313" key="2">
    <source>
        <dbReference type="Proteomes" id="UP000278157"/>
    </source>
</evidence>